<dbReference type="PROSITE" id="PS00102">
    <property type="entry name" value="PHOSPHORYLASE"/>
    <property type="match status" value="1"/>
</dbReference>
<evidence type="ECO:0000256" key="10">
    <source>
        <dbReference type="ARBA" id="ARBA00023277"/>
    </source>
</evidence>
<feature type="region of interest" description="Disordered" evidence="12">
    <location>
        <begin position="983"/>
        <end position="1003"/>
    </location>
</feature>
<organism evidence="13 14">
    <name type="scientific">Streblomastix strix</name>
    <dbReference type="NCBI Taxonomy" id="222440"/>
    <lineage>
        <taxon>Eukaryota</taxon>
        <taxon>Metamonada</taxon>
        <taxon>Preaxostyla</taxon>
        <taxon>Oxymonadida</taxon>
        <taxon>Streblomastigidae</taxon>
        <taxon>Streblomastix</taxon>
    </lineage>
</organism>
<keyword evidence="5" id="KW-0963">Cytoplasm</keyword>
<comment type="caution">
    <text evidence="13">The sequence shown here is derived from an EMBL/GenBank/DDBJ whole genome shotgun (WGS) entry which is preliminary data.</text>
</comment>
<evidence type="ECO:0000256" key="9">
    <source>
        <dbReference type="ARBA" id="ARBA00022898"/>
    </source>
</evidence>
<dbReference type="AlphaFoldDB" id="A0A5J4VWK3"/>
<reference evidence="13 14" key="1">
    <citation type="submission" date="2019-03" db="EMBL/GenBank/DDBJ databases">
        <title>Single cell metagenomics reveals metabolic interactions within the superorganism composed of flagellate Streblomastix strix and complex community of Bacteroidetes bacteria on its surface.</title>
        <authorList>
            <person name="Treitli S.C."/>
            <person name="Kolisko M."/>
            <person name="Husnik F."/>
            <person name="Keeling P."/>
            <person name="Hampl V."/>
        </authorList>
    </citation>
    <scope>NUCLEOTIDE SEQUENCE [LARGE SCALE GENOMIC DNA]</scope>
    <source>
        <strain evidence="13">ST1C</strain>
    </source>
</reference>
<dbReference type="EMBL" id="SNRW01004555">
    <property type="protein sequence ID" value="KAA6387017.1"/>
    <property type="molecule type" value="Genomic_DNA"/>
</dbReference>
<evidence type="ECO:0000313" key="13">
    <source>
        <dbReference type="EMBL" id="KAA6387017.1"/>
    </source>
</evidence>
<dbReference type="EC" id="2.4.1.1" evidence="11"/>
<evidence type="ECO:0000313" key="14">
    <source>
        <dbReference type="Proteomes" id="UP000324800"/>
    </source>
</evidence>
<dbReference type="FunFam" id="3.40.50.2000:FF:000153">
    <property type="entry name" value="Alpha-1,4 glucan phosphorylase"/>
    <property type="match status" value="1"/>
</dbReference>
<dbReference type="GO" id="GO:0005980">
    <property type="term" value="P:glycogen catabolic process"/>
    <property type="evidence" value="ECO:0007669"/>
    <property type="project" value="TreeGrafter"/>
</dbReference>
<evidence type="ECO:0000256" key="3">
    <source>
        <dbReference type="ARBA" id="ARBA00004496"/>
    </source>
</evidence>
<keyword evidence="10 11" id="KW-0119">Carbohydrate metabolism</keyword>
<feature type="compositionally biased region" description="Low complexity" evidence="12">
    <location>
        <begin position="992"/>
        <end position="1003"/>
    </location>
</feature>
<dbReference type="FunFam" id="3.40.50.2000:FF:000003">
    <property type="entry name" value="Alpha-1,4 glucan phosphorylase"/>
    <property type="match status" value="1"/>
</dbReference>
<dbReference type="SUPFAM" id="SSF53756">
    <property type="entry name" value="UDP-Glycosyltransferase/glycogen phosphorylase"/>
    <property type="match status" value="2"/>
</dbReference>
<protein>
    <recommendedName>
        <fullName evidence="11">Alpha-1,4 glucan phosphorylase</fullName>
        <ecNumber evidence="11">2.4.1.1</ecNumber>
    </recommendedName>
</protein>
<evidence type="ECO:0000256" key="7">
    <source>
        <dbReference type="ARBA" id="ARBA00022676"/>
    </source>
</evidence>
<feature type="region of interest" description="Disordered" evidence="12">
    <location>
        <begin position="1"/>
        <end position="38"/>
    </location>
</feature>
<feature type="compositionally biased region" description="Polar residues" evidence="12">
    <location>
        <begin position="1"/>
        <end position="12"/>
    </location>
</feature>
<comment type="catalytic activity">
    <reaction evidence="1 11">
        <text>[(1-&gt;4)-alpha-D-glucosyl](n) + phosphate = [(1-&gt;4)-alpha-D-glucosyl](n-1) + alpha-D-glucose 1-phosphate</text>
        <dbReference type="Rhea" id="RHEA:41732"/>
        <dbReference type="Rhea" id="RHEA-COMP:9584"/>
        <dbReference type="Rhea" id="RHEA-COMP:9586"/>
        <dbReference type="ChEBI" id="CHEBI:15444"/>
        <dbReference type="ChEBI" id="CHEBI:43474"/>
        <dbReference type="ChEBI" id="CHEBI:58601"/>
        <dbReference type="EC" id="2.4.1.1"/>
    </reaction>
</comment>
<keyword evidence="7 11" id="KW-0328">Glycosyltransferase</keyword>
<dbReference type="Proteomes" id="UP000324800">
    <property type="component" value="Unassembled WGS sequence"/>
</dbReference>
<keyword evidence="9 11" id="KW-0663">Pyridoxal phosphate</keyword>
<feature type="compositionally biased region" description="Gly residues" evidence="12">
    <location>
        <begin position="1034"/>
        <end position="1043"/>
    </location>
</feature>
<evidence type="ECO:0000256" key="8">
    <source>
        <dbReference type="ARBA" id="ARBA00022679"/>
    </source>
</evidence>
<dbReference type="InterPro" id="IPR035090">
    <property type="entry name" value="Pyridoxal_P_attach_site"/>
</dbReference>
<evidence type="ECO:0000256" key="12">
    <source>
        <dbReference type="SAM" id="MobiDB-lite"/>
    </source>
</evidence>
<evidence type="ECO:0000256" key="5">
    <source>
        <dbReference type="ARBA" id="ARBA00022490"/>
    </source>
</evidence>
<dbReference type="PANTHER" id="PTHR11468:SF3">
    <property type="entry name" value="GLYCOGEN PHOSPHORYLASE, LIVER FORM"/>
    <property type="match status" value="1"/>
</dbReference>
<dbReference type="GO" id="GO:0030170">
    <property type="term" value="F:pyridoxal phosphate binding"/>
    <property type="evidence" value="ECO:0007669"/>
    <property type="project" value="InterPro"/>
</dbReference>
<dbReference type="Gene3D" id="3.40.50.2000">
    <property type="entry name" value="Glycogen Phosphorylase B"/>
    <property type="match status" value="3"/>
</dbReference>
<evidence type="ECO:0000256" key="6">
    <source>
        <dbReference type="ARBA" id="ARBA00022533"/>
    </source>
</evidence>
<comment type="cofactor">
    <cofactor evidence="2 11">
        <name>pyridoxal 5'-phosphate</name>
        <dbReference type="ChEBI" id="CHEBI:597326"/>
    </cofactor>
</comment>
<proteinExistence type="inferred from homology"/>
<feature type="compositionally biased region" description="Basic and acidic residues" evidence="12">
    <location>
        <begin position="276"/>
        <end position="285"/>
    </location>
</feature>
<accession>A0A5J4VWK3</accession>
<dbReference type="InterPro" id="IPR011833">
    <property type="entry name" value="Glycg_phsphrylas"/>
</dbReference>
<dbReference type="GO" id="GO:0008184">
    <property type="term" value="F:glycogen phosphorylase activity"/>
    <property type="evidence" value="ECO:0007669"/>
    <property type="project" value="InterPro"/>
</dbReference>
<dbReference type="InterPro" id="IPR000811">
    <property type="entry name" value="Glyco_trans_35"/>
</dbReference>
<comment type="subcellular location">
    <subcellularLocation>
        <location evidence="3">Cytoplasm</location>
    </subcellularLocation>
</comment>
<name>A0A5J4VWK3_9EUKA</name>
<evidence type="ECO:0000256" key="2">
    <source>
        <dbReference type="ARBA" id="ARBA00001933"/>
    </source>
</evidence>
<dbReference type="Pfam" id="PF00343">
    <property type="entry name" value="Phosphorylase"/>
    <property type="match status" value="2"/>
</dbReference>
<evidence type="ECO:0000256" key="11">
    <source>
        <dbReference type="RuleBase" id="RU000587"/>
    </source>
</evidence>
<comment type="similarity">
    <text evidence="4 11">Belongs to the glycogen phosphorylase family.</text>
</comment>
<comment type="function">
    <text evidence="11">Allosteric enzyme that catalyzes the rate-limiting step in glycogen catabolism, the phosphorolytic cleavage of glycogen to produce glucose-1-phosphate, and plays a central role in maintaining cellular and organismal glucose homeostasis.</text>
</comment>
<keyword evidence="6" id="KW-0021">Allosteric enzyme</keyword>
<dbReference type="PANTHER" id="PTHR11468">
    <property type="entry name" value="GLYCOGEN PHOSPHORYLASE"/>
    <property type="match status" value="1"/>
</dbReference>
<dbReference type="OrthoDB" id="9215500at2759"/>
<dbReference type="GO" id="GO:0005737">
    <property type="term" value="C:cytoplasm"/>
    <property type="evidence" value="ECO:0007669"/>
    <property type="project" value="UniProtKB-SubCell"/>
</dbReference>
<dbReference type="CDD" id="cd04300">
    <property type="entry name" value="GT35_Glycogen_Phosphorylase"/>
    <property type="match status" value="1"/>
</dbReference>
<evidence type="ECO:0000256" key="1">
    <source>
        <dbReference type="ARBA" id="ARBA00001275"/>
    </source>
</evidence>
<evidence type="ECO:0000256" key="4">
    <source>
        <dbReference type="ARBA" id="ARBA00006047"/>
    </source>
</evidence>
<feature type="region of interest" description="Disordered" evidence="12">
    <location>
        <begin position="1016"/>
        <end position="1054"/>
    </location>
</feature>
<feature type="region of interest" description="Disordered" evidence="12">
    <location>
        <begin position="276"/>
        <end position="330"/>
    </location>
</feature>
<dbReference type="NCBIfam" id="TIGR02093">
    <property type="entry name" value="P_ylase"/>
    <property type="match status" value="1"/>
</dbReference>
<keyword evidence="8 11" id="KW-0808">Transferase</keyword>
<sequence>MSTSSNLALLSQRQREQGAVPDSRFKTGGELGESPSPSQGFFTHISTGAKMLPKGAAQLSRENPEQKKKIEALFSMRRQFLSNDIRSLLQSICDHVELRCAKTKWSFDYNVAYSATALSVRDRMIELWNDTNRHFHEKQPKRLYYLSIEFLIGRLLRSNMLSLGAMNEYTEALSQIGLDMEEVVEQEEDMALGNGGLGRLAACFLDSMATLRLPAWGYGLRYMYGMFRQRVSEQGHQLELPDYWLENGCPWEIQRNDVKVRVRFYGNVREQKHYEKRERKNVERRLKTKGSDQSSGKKGDVWGGSSNSQAAPLPRSALSSDVEKKDDTQDYEDVETVEYVDVEVGPPQIIWENGEEVVGKAYDVPIAGYHTLNMINLRLWESVPSNEFDFESFNRGGYDDAVKGKQNAETITQVLYPNDAFHAGKELRLKQQYFFVSSTLQDILRRFEGQFKGTPIFSHLTQQDSSQQNIKIPWEQLPDYIVMQCNDTHPVLAIPELLRLLIDTKGLTFEEAWNIVQKCFAYTNHTVLPEALEKWPVDLLGRLLPRHLQIIYQINFVFLESIKDKYPNDIASLSIVEEWPVKSIRMANLAIVTATFVNGVAELHSDLLKKTIFSNFFKVFPNKFLNVTNGVTQRRWLLESNPELAKIYDQYVGTKWTVSYRVLKRLEPVIQDDTKNETLLQQFWSARRIAKEKLAEVIKNDCGVEIQNIEGTIFDVHVKRLHEYKRQSLNILRCIAQYLELKSIGTQACANAVPRVVIFGGKAAPGYYMAKKTIQLINCVGNVVNNDESIANALKVVFVPNYNVSLAQIIIPAADISEQISTAGYEASGTSCMKFCMNGALLVGTWDGANIEIREEIGDEQVFMFGLITEEISTARQHRFSQEFNMDNHLDGALRAIETGMFGNGDEFTAFTDSIRHKDHYLVASDFQQFYDLHKLIEDEWKDRDGWAKKALLTSVRMEKFSSDRSIIDYSEKIWGIKPCIVPSPVRDTTPSGPVSISTSGGSGVSAVSYGGAQAPSAAPILGSGGPNPQQRAGPGGAPGAGQGQRRPKQGKNL</sequence>
<gene>
    <name evidence="13" type="ORF">EZS28_017454</name>
</gene>
<dbReference type="FunFam" id="3.40.50.2000:FF:000807">
    <property type="entry name" value="Alpha-glucan phosphorylase 2, cytosolic"/>
    <property type="match status" value="1"/>
</dbReference>